<protein>
    <submittedName>
        <fullName evidence="2">Uncharacterized protein</fullName>
    </submittedName>
</protein>
<accession>A0A7J5XF52</accession>
<evidence type="ECO:0000313" key="3">
    <source>
        <dbReference type="Proteomes" id="UP000518266"/>
    </source>
</evidence>
<comment type="caution">
    <text evidence="2">The sequence shown here is derived from an EMBL/GenBank/DDBJ whole genome shotgun (WGS) entry which is preliminary data.</text>
</comment>
<sequence length="107" mass="12162">MDKKLSYTLVLVALEALQQIVADEGLKHGVSLLTRQRASQSLRKDWEDGEVDVEVELQALGLSVRVFNLRGNILSPQFKEHFVVSVVKTAKEVFLEKSKLKRSRLEK</sequence>
<feature type="signal peptide" evidence="1">
    <location>
        <begin position="1"/>
        <end position="22"/>
    </location>
</feature>
<dbReference type="Proteomes" id="UP000518266">
    <property type="component" value="Unassembled WGS sequence"/>
</dbReference>
<evidence type="ECO:0000313" key="2">
    <source>
        <dbReference type="EMBL" id="KAF3835217.1"/>
    </source>
</evidence>
<keyword evidence="3" id="KW-1185">Reference proteome</keyword>
<reference evidence="2 3" key="1">
    <citation type="submission" date="2020-03" db="EMBL/GenBank/DDBJ databases">
        <title>Dissostichus mawsoni Genome sequencing and assembly.</title>
        <authorList>
            <person name="Park H."/>
        </authorList>
    </citation>
    <scope>NUCLEOTIDE SEQUENCE [LARGE SCALE GENOMIC DNA]</scope>
    <source>
        <strain evidence="2">DM0001</strain>
        <tissue evidence="2">Muscle</tissue>
    </source>
</reference>
<organism evidence="2 3">
    <name type="scientific">Dissostichus mawsoni</name>
    <name type="common">Antarctic cod</name>
    <dbReference type="NCBI Taxonomy" id="36200"/>
    <lineage>
        <taxon>Eukaryota</taxon>
        <taxon>Metazoa</taxon>
        <taxon>Chordata</taxon>
        <taxon>Craniata</taxon>
        <taxon>Vertebrata</taxon>
        <taxon>Euteleostomi</taxon>
        <taxon>Actinopterygii</taxon>
        <taxon>Neopterygii</taxon>
        <taxon>Teleostei</taxon>
        <taxon>Neoteleostei</taxon>
        <taxon>Acanthomorphata</taxon>
        <taxon>Eupercaria</taxon>
        <taxon>Perciformes</taxon>
        <taxon>Notothenioidei</taxon>
        <taxon>Nototheniidae</taxon>
        <taxon>Dissostichus</taxon>
    </lineage>
</organism>
<proteinExistence type="predicted"/>
<gene>
    <name evidence="2" type="ORF">F7725_027775</name>
</gene>
<feature type="chain" id="PRO_5029499426" evidence="1">
    <location>
        <begin position="23"/>
        <end position="107"/>
    </location>
</feature>
<dbReference type="AlphaFoldDB" id="A0A7J5XF52"/>
<name>A0A7J5XF52_DISMA</name>
<dbReference type="EMBL" id="JAAKFY010000025">
    <property type="protein sequence ID" value="KAF3835217.1"/>
    <property type="molecule type" value="Genomic_DNA"/>
</dbReference>
<evidence type="ECO:0000256" key="1">
    <source>
        <dbReference type="SAM" id="SignalP"/>
    </source>
</evidence>
<keyword evidence="1" id="KW-0732">Signal</keyword>